<feature type="domain" description="Glycoside hydrolase family 2 immunoglobulin-like beta-sandwich" evidence="6">
    <location>
        <begin position="212"/>
        <end position="298"/>
    </location>
</feature>
<dbReference type="PANTHER" id="PTHR43730:SF1">
    <property type="entry name" value="BETA-MANNOSIDASE"/>
    <property type="match status" value="1"/>
</dbReference>
<dbReference type="EMBL" id="CP118246">
    <property type="protein sequence ID" value="WDR02781.1"/>
    <property type="molecule type" value="Genomic_DNA"/>
</dbReference>
<proteinExistence type="inferred from homology"/>
<evidence type="ECO:0000256" key="2">
    <source>
        <dbReference type="ARBA" id="ARBA00007401"/>
    </source>
</evidence>
<evidence type="ECO:0000256" key="1">
    <source>
        <dbReference type="ARBA" id="ARBA00000829"/>
    </source>
</evidence>
<dbReference type="InterPro" id="IPR036156">
    <property type="entry name" value="Beta-gal/glucu_dom_sf"/>
</dbReference>
<evidence type="ECO:0000256" key="3">
    <source>
        <dbReference type="ARBA" id="ARBA00012754"/>
    </source>
</evidence>
<keyword evidence="5" id="KW-0326">Glycosidase</keyword>
<keyword evidence="9" id="KW-1185">Reference proteome</keyword>
<dbReference type="InterPro" id="IPR006102">
    <property type="entry name" value="Ig-like_GH2"/>
</dbReference>
<name>A0ABY7YN95_9HYPH</name>
<dbReference type="Pfam" id="PF22666">
    <property type="entry name" value="Glyco_hydro_2_N2"/>
    <property type="match status" value="1"/>
</dbReference>
<feature type="domain" description="Beta-mannosidase-like galactose-binding" evidence="7">
    <location>
        <begin position="33"/>
        <end position="196"/>
    </location>
</feature>
<reference evidence="8 9" key="1">
    <citation type="submission" date="2023-02" db="EMBL/GenBank/DDBJ databases">
        <title>Devosia algicola sp. nov., isolated from the phycosphere of marine algae.</title>
        <authorList>
            <person name="Kim J.M."/>
            <person name="Lee J.K."/>
            <person name="Choi B.J."/>
            <person name="Bayburt H."/>
            <person name="Jeon C.O."/>
        </authorList>
    </citation>
    <scope>NUCLEOTIDE SEQUENCE [LARGE SCALE GENOMIC DNA]</scope>
    <source>
        <strain evidence="8 9">G20-9</strain>
    </source>
</reference>
<dbReference type="EC" id="3.2.1.25" evidence="3"/>
<protein>
    <recommendedName>
        <fullName evidence="3">beta-mannosidase</fullName>
        <ecNumber evidence="3">3.2.1.25</ecNumber>
    </recommendedName>
</protein>
<evidence type="ECO:0000313" key="8">
    <source>
        <dbReference type="EMBL" id="WDR02781.1"/>
    </source>
</evidence>
<sequence length="310" mass="34012">MVQIVAPDGANISYSVLDLAGTYSLSSPIHKTNAKIDLPGDVHTALLANGEIPDPYFASNEKAVMWVNERAWAVERQFVATPDQINGYLTLTLSEIDCIAKVFLNGEAIASAQNAFIRYDIDVSGKVLEGKNTLRIEFGITRDVAKARAEAHPFPIPFTNNYKTNGLAGIHMNFVRKAACHAGWDWGICLMPIGVYGTMSLRKSRLARQDSVQVDQNHSKRAVELTIKTSVFAFASGDIELTHTIGGQTVADKVSVSMGENVFHHTVTIKDPDLWWPAGQGGQPLYELTTELDGEKTVRKLGLRKARMGR</sequence>
<dbReference type="InterPro" id="IPR008979">
    <property type="entry name" value="Galactose-bd-like_sf"/>
</dbReference>
<accession>A0ABY7YN95</accession>
<keyword evidence="4" id="KW-0378">Hydrolase</keyword>
<dbReference type="InterPro" id="IPR013783">
    <property type="entry name" value="Ig-like_fold"/>
</dbReference>
<evidence type="ECO:0000313" key="9">
    <source>
        <dbReference type="Proteomes" id="UP001220530"/>
    </source>
</evidence>
<dbReference type="InterPro" id="IPR054593">
    <property type="entry name" value="Beta-mannosidase-like_N2"/>
</dbReference>
<evidence type="ECO:0000256" key="5">
    <source>
        <dbReference type="ARBA" id="ARBA00023295"/>
    </source>
</evidence>
<dbReference type="RefSeq" id="WP_282219183.1">
    <property type="nucleotide sequence ID" value="NZ_CP118246.1"/>
</dbReference>
<evidence type="ECO:0000256" key="4">
    <source>
        <dbReference type="ARBA" id="ARBA00022801"/>
    </source>
</evidence>
<dbReference type="SUPFAM" id="SSF49303">
    <property type="entry name" value="beta-Galactosidase/glucuronidase domain"/>
    <property type="match status" value="1"/>
</dbReference>
<dbReference type="Gene3D" id="2.60.120.260">
    <property type="entry name" value="Galactose-binding domain-like"/>
    <property type="match status" value="1"/>
</dbReference>
<dbReference type="Proteomes" id="UP001220530">
    <property type="component" value="Chromosome"/>
</dbReference>
<dbReference type="InterPro" id="IPR050887">
    <property type="entry name" value="Beta-mannosidase_GH2"/>
</dbReference>
<evidence type="ECO:0000259" key="7">
    <source>
        <dbReference type="Pfam" id="PF22666"/>
    </source>
</evidence>
<dbReference type="PANTHER" id="PTHR43730">
    <property type="entry name" value="BETA-MANNOSIDASE"/>
    <property type="match status" value="1"/>
</dbReference>
<dbReference type="Gene3D" id="2.60.40.10">
    <property type="entry name" value="Immunoglobulins"/>
    <property type="match status" value="1"/>
</dbReference>
<comment type="similarity">
    <text evidence="2">Belongs to the glycosyl hydrolase 2 family.</text>
</comment>
<dbReference type="Pfam" id="PF00703">
    <property type="entry name" value="Glyco_hydro_2"/>
    <property type="match status" value="1"/>
</dbReference>
<comment type="catalytic activity">
    <reaction evidence="1">
        <text>Hydrolysis of terminal, non-reducing beta-D-mannose residues in beta-D-mannosides.</text>
        <dbReference type="EC" id="3.2.1.25"/>
    </reaction>
</comment>
<gene>
    <name evidence="8" type="ORF">PSQ19_00640</name>
</gene>
<organism evidence="8 9">
    <name type="scientific">Devosia algicola</name>
    <dbReference type="NCBI Taxonomy" id="3026418"/>
    <lineage>
        <taxon>Bacteria</taxon>
        <taxon>Pseudomonadati</taxon>
        <taxon>Pseudomonadota</taxon>
        <taxon>Alphaproteobacteria</taxon>
        <taxon>Hyphomicrobiales</taxon>
        <taxon>Devosiaceae</taxon>
        <taxon>Devosia</taxon>
    </lineage>
</organism>
<evidence type="ECO:0000259" key="6">
    <source>
        <dbReference type="Pfam" id="PF00703"/>
    </source>
</evidence>
<dbReference type="SUPFAM" id="SSF49785">
    <property type="entry name" value="Galactose-binding domain-like"/>
    <property type="match status" value="1"/>
</dbReference>